<keyword evidence="26" id="KW-1185">Reference proteome</keyword>
<dbReference type="Gene3D" id="3.40.50.1000">
    <property type="entry name" value="HAD superfamily/HAD-like"/>
    <property type="match status" value="1"/>
</dbReference>
<sequence length="598" mass="65993">MECFLLSQDGDHDPIPLPDGKAVVLGRGPETCIKDSKCSRRQVELLADCAHQAVRITQLGVNPTSVEELELKKGDSTTMKEGETLFLVNGLYPHTVRFTGSKPTRPPSASQTKTDVSGSLARSRDTKPKRTVKDFFCAQRPEDSKRSPSSREAHAEPSSKKPKGESPMEQGSGSDSEEEASRKLKQLQETAAQAHQTNNTAAPLAGSSEIHRGDACPRDSWEEHGKLLVFNKKGVQASSKVAGFDIDGTIITTKSGKVFPVGPDDWRILYPEIPKKLKQLLSEGYKIVFLTNQLGISRGRLKPEVFKAKAEAIIDQLAVPVQVLVATGMGIYRKPALGMWHHLCDKANGGIQVDVQESVYVGDAAGRPANWAPDRKKKDFSCSDRLFALNVGLKFATPEEYFLGWKKAEFHLPTFDPRKVDPAAPLYDPPTAQLVSRSQEVVVAVGLPAAGKSTFTKEHMVPSGYVTANRDTVGSWQKCVSMCEQFLKSGKSVFIDNTNPDVESRRRYIDVAKKAGVPVRCFLFTATIEMAKHNNTFREMTYTGQGHQPVNDMVFNSYKSKYVAPSLNEGFSEIVKIHFVPSFKDPKLEAMYRLFLEG</sequence>
<keyword evidence="8" id="KW-0378">Hydrolase</keyword>
<keyword evidence="7" id="KW-0418">Kinase</keyword>
<evidence type="ECO:0000256" key="6">
    <source>
        <dbReference type="ARBA" id="ARBA00022763"/>
    </source>
</evidence>
<keyword evidence="11" id="KW-0234">DNA repair</keyword>
<evidence type="ECO:0000256" key="23">
    <source>
        <dbReference type="SAM" id="MobiDB-lite"/>
    </source>
</evidence>
<evidence type="ECO:0000256" key="12">
    <source>
        <dbReference type="ARBA" id="ARBA00023242"/>
    </source>
</evidence>
<dbReference type="EC" id="2.7.1.78" evidence="2"/>
<dbReference type="PANTHER" id="PTHR12083">
    <property type="entry name" value="BIFUNCTIONAL POLYNUCLEOTIDE PHOSPHATASE/KINASE"/>
    <property type="match status" value="1"/>
</dbReference>
<dbReference type="Proteomes" id="UP001066276">
    <property type="component" value="Chromosome 7"/>
</dbReference>
<evidence type="ECO:0000256" key="5">
    <source>
        <dbReference type="ARBA" id="ARBA00022741"/>
    </source>
</evidence>
<dbReference type="GO" id="GO:0046403">
    <property type="term" value="F:polynucleotide 3'-phosphatase activity"/>
    <property type="evidence" value="ECO:0007669"/>
    <property type="project" value="UniProtKB-EC"/>
</dbReference>
<dbReference type="GO" id="GO:0006281">
    <property type="term" value="P:DNA repair"/>
    <property type="evidence" value="ECO:0007669"/>
    <property type="project" value="UniProtKB-KW"/>
</dbReference>
<dbReference type="SUPFAM" id="SSF52540">
    <property type="entry name" value="P-loop containing nucleoside triphosphate hydrolases"/>
    <property type="match status" value="1"/>
</dbReference>
<dbReference type="InterPro" id="IPR023214">
    <property type="entry name" value="HAD_sf"/>
</dbReference>
<evidence type="ECO:0000256" key="22">
    <source>
        <dbReference type="ARBA" id="ARBA00078896"/>
    </source>
</evidence>
<evidence type="ECO:0000313" key="26">
    <source>
        <dbReference type="Proteomes" id="UP001066276"/>
    </source>
</evidence>
<evidence type="ECO:0000313" key="25">
    <source>
        <dbReference type="EMBL" id="KAJ1131785.1"/>
    </source>
</evidence>
<dbReference type="FunFam" id="3.40.50.300:FF:000737">
    <property type="entry name" value="Bifunctional polynucleotide phosphatase/kinase"/>
    <property type="match status" value="1"/>
</dbReference>
<protein>
    <recommendedName>
        <fullName evidence="20">Bifunctional polynucleotide phosphatase/kinase</fullName>
        <ecNumber evidence="2">2.7.1.78</ecNumber>
        <ecNumber evidence="19">3.1.3.32</ecNumber>
    </recommendedName>
    <alternativeName>
        <fullName evidence="22">DNA 5'-kinase/3'-phosphatase</fullName>
    </alternativeName>
    <alternativeName>
        <fullName evidence="21">Polynucleotide kinase-3'-phosphatase</fullName>
    </alternativeName>
</protein>
<feature type="region of interest" description="Disordered" evidence="23">
    <location>
        <begin position="97"/>
        <end position="217"/>
    </location>
</feature>
<dbReference type="PANTHER" id="PTHR12083:SF9">
    <property type="entry name" value="BIFUNCTIONAL POLYNUCLEOTIDE PHOSPHATASE_KINASE"/>
    <property type="match status" value="1"/>
</dbReference>
<dbReference type="GO" id="GO:0005524">
    <property type="term" value="F:ATP binding"/>
    <property type="evidence" value="ECO:0007669"/>
    <property type="project" value="UniProtKB-KW"/>
</dbReference>
<dbReference type="CDD" id="cd22736">
    <property type="entry name" value="FHA_PNKP"/>
    <property type="match status" value="1"/>
</dbReference>
<evidence type="ECO:0000256" key="16">
    <source>
        <dbReference type="ARBA" id="ARBA00057280"/>
    </source>
</evidence>
<name>A0AAV7PXS3_PLEWA</name>
<evidence type="ECO:0000256" key="20">
    <source>
        <dbReference type="ARBA" id="ARBA00074686"/>
    </source>
</evidence>
<evidence type="ECO:0000256" key="1">
    <source>
        <dbReference type="ARBA" id="ARBA00004123"/>
    </source>
</evidence>
<evidence type="ECO:0000256" key="11">
    <source>
        <dbReference type="ARBA" id="ARBA00023204"/>
    </source>
</evidence>
<dbReference type="FunFam" id="2.60.200.20:FF:000009">
    <property type="entry name" value="bifunctional polynucleotide phosphatase/kinase"/>
    <property type="match status" value="1"/>
</dbReference>
<keyword evidence="6" id="KW-0227">DNA damage</keyword>
<dbReference type="AlphaFoldDB" id="A0AAV7PXS3"/>
<keyword evidence="10" id="KW-0007">Acetylation</keyword>
<dbReference type="GO" id="GO:0005634">
    <property type="term" value="C:nucleus"/>
    <property type="evidence" value="ECO:0007669"/>
    <property type="project" value="UniProtKB-SubCell"/>
</dbReference>
<feature type="compositionally biased region" description="Polar residues" evidence="23">
    <location>
        <begin position="107"/>
        <end position="117"/>
    </location>
</feature>
<feature type="compositionally biased region" description="Low complexity" evidence="23">
    <location>
        <begin position="190"/>
        <end position="202"/>
    </location>
</feature>
<dbReference type="NCBIfam" id="TIGR01664">
    <property type="entry name" value="DNA-3'-Pase"/>
    <property type="match status" value="1"/>
</dbReference>
<feature type="compositionally biased region" description="Basic and acidic residues" evidence="23">
    <location>
        <begin position="122"/>
        <end position="133"/>
    </location>
</feature>
<evidence type="ECO:0000256" key="18">
    <source>
        <dbReference type="ARBA" id="ARBA00063101"/>
    </source>
</evidence>
<comment type="subunit">
    <text evidence="18">Monomer. Interacts (via FHA domain) with XRCC4; mainly interacts with XRCC4 phosphorylated by CK2 but is also able to interact at much lower level with unphosphorylated PNKP.</text>
</comment>
<dbReference type="GO" id="GO:0046404">
    <property type="term" value="F:ATP-dependent polydeoxyribonucleotide 5'-hydroxyl-kinase activity"/>
    <property type="evidence" value="ECO:0007669"/>
    <property type="project" value="InterPro"/>
</dbReference>
<dbReference type="InterPro" id="IPR041388">
    <property type="entry name" value="FHA_2"/>
</dbReference>
<evidence type="ECO:0000256" key="17">
    <source>
        <dbReference type="ARBA" id="ARBA00061223"/>
    </source>
</evidence>
<evidence type="ECO:0000256" key="21">
    <source>
        <dbReference type="ARBA" id="ARBA00078446"/>
    </source>
</evidence>
<dbReference type="Gene3D" id="2.60.200.20">
    <property type="match status" value="1"/>
</dbReference>
<dbReference type="FunFam" id="3.40.50.1000:FF:000078">
    <property type="entry name" value="Bifunctional polynucleotide phosphatase/kinase"/>
    <property type="match status" value="1"/>
</dbReference>
<comment type="caution">
    <text evidence="25">The sequence shown here is derived from an EMBL/GenBank/DDBJ whole genome shotgun (WGS) entry which is preliminary data.</text>
</comment>
<evidence type="ECO:0000256" key="7">
    <source>
        <dbReference type="ARBA" id="ARBA00022777"/>
    </source>
</evidence>
<organism evidence="25 26">
    <name type="scientific">Pleurodeles waltl</name>
    <name type="common">Iberian ribbed newt</name>
    <dbReference type="NCBI Taxonomy" id="8319"/>
    <lineage>
        <taxon>Eukaryota</taxon>
        <taxon>Metazoa</taxon>
        <taxon>Chordata</taxon>
        <taxon>Craniata</taxon>
        <taxon>Vertebrata</taxon>
        <taxon>Euteleostomi</taxon>
        <taxon>Amphibia</taxon>
        <taxon>Batrachia</taxon>
        <taxon>Caudata</taxon>
        <taxon>Salamandroidea</taxon>
        <taxon>Salamandridae</taxon>
        <taxon>Pleurodelinae</taxon>
        <taxon>Pleurodeles</taxon>
    </lineage>
</organism>
<dbReference type="InterPro" id="IPR006551">
    <property type="entry name" value="Polynucleotide_phosphatase"/>
</dbReference>
<feature type="domain" description="PNK FHA" evidence="24">
    <location>
        <begin position="3"/>
        <end position="73"/>
    </location>
</feature>
<comment type="function">
    <text evidence="16">Plays a key role in the repair of DNA damage, functioning as part of both the non-homologous end-joining (NHEJ) and base excision repair (BER) pathways. Through its two catalytic activities, PNK ensures that DNA termini are compatible with extension and ligation by either removing 3'-phosphates from, or by phosphorylating 5'-hydroxyl groups on, the ribose sugar of the DNA backbone.</text>
</comment>
<evidence type="ECO:0000256" key="9">
    <source>
        <dbReference type="ARBA" id="ARBA00022840"/>
    </source>
</evidence>
<comment type="similarity">
    <text evidence="17">In the N-terminal section; belongs to the DNA 3' phosphatase family.</text>
</comment>
<evidence type="ECO:0000256" key="3">
    <source>
        <dbReference type="ARBA" id="ARBA00022553"/>
    </source>
</evidence>
<dbReference type="GO" id="GO:0003690">
    <property type="term" value="F:double-stranded DNA binding"/>
    <property type="evidence" value="ECO:0007669"/>
    <property type="project" value="TreeGrafter"/>
</dbReference>
<dbReference type="NCBIfam" id="TIGR01663">
    <property type="entry name" value="PNK-3'Pase"/>
    <property type="match status" value="1"/>
</dbReference>
<evidence type="ECO:0000256" key="8">
    <source>
        <dbReference type="ARBA" id="ARBA00022801"/>
    </source>
</evidence>
<dbReference type="SUPFAM" id="SSF56784">
    <property type="entry name" value="HAD-like"/>
    <property type="match status" value="1"/>
</dbReference>
<accession>A0AAV7PXS3</accession>
<dbReference type="InterPro" id="IPR008984">
    <property type="entry name" value="SMAD_FHA_dom_sf"/>
</dbReference>
<keyword evidence="12" id="KW-0539">Nucleus</keyword>
<evidence type="ECO:0000256" key="19">
    <source>
        <dbReference type="ARBA" id="ARBA00066649"/>
    </source>
</evidence>
<comment type="catalytic activity">
    <reaction evidence="15">
        <text>a 3'end (2'-deoxyribonucleotide 3'-phosphate)-DNA + H2O = a 3'-end 2'-deoxyribonucleotide-DNA + phosphate</text>
        <dbReference type="Rhea" id="RHEA:14113"/>
        <dbReference type="Rhea" id="RHEA-COMP:13863"/>
        <dbReference type="Rhea" id="RHEA-COMP:13864"/>
        <dbReference type="ChEBI" id="CHEBI:15377"/>
        <dbReference type="ChEBI" id="CHEBI:43474"/>
        <dbReference type="ChEBI" id="CHEBI:138147"/>
        <dbReference type="ChEBI" id="CHEBI:138148"/>
        <dbReference type="EC" id="3.1.3.32"/>
    </reaction>
</comment>
<evidence type="ECO:0000256" key="4">
    <source>
        <dbReference type="ARBA" id="ARBA00022679"/>
    </source>
</evidence>
<dbReference type="InterPro" id="IPR006549">
    <property type="entry name" value="HAD-SF_hydro_IIIA"/>
</dbReference>
<evidence type="ECO:0000259" key="24">
    <source>
        <dbReference type="Pfam" id="PF17913"/>
    </source>
</evidence>
<dbReference type="Pfam" id="PF08645">
    <property type="entry name" value="PNK3P"/>
    <property type="match status" value="1"/>
</dbReference>
<evidence type="ECO:0000256" key="14">
    <source>
        <dbReference type="ARBA" id="ARBA00044673"/>
    </source>
</evidence>
<keyword evidence="9" id="KW-0067">ATP-binding</keyword>
<keyword evidence="13" id="KW-0511">Multifunctional enzyme</keyword>
<dbReference type="Pfam" id="PF17913">
    <property type="entry name" value="FHA_2"/>
    <property type="match status" value="1"/>
</dbReference>
<reference evidence="25" key="1">
    <citation type="journal article" date="2022" name="bioRxiv">
        <title>Sequencing and chromosome-scale assembly of the giantPleurodeles waltlgenome.</title>
        <authorList>
            <person name="Brown T."/>
            <person name="Elewa A."/>
            <person name="Iarovenko S."/>
            <person name="Subramanian E."/>
            <person name="Araus A.J."/>
            <person name="Petzold A."/>
            <person name="Susuki M."/>
            <person name="Suzuki K.-i.T."/>
            <person name="Hayashi T."/>
            <person name="Toyoda A."/>
            <person name="Oliveira C."/>
            <person name="Osipova E."/>
            <person name="Leigh N.D."/>
            <person name="Simon A."/>
            <person name="Yun M.H."/>
        </authorList>
    </citation>
    <scope>NUCLEOTIDE SEQUENCE</scope>
    <source>
        <strain evidence="25">20211129_DDA</strain>
        <tissue evidence="25">Liver</tissue>
    </source>
</reference>
<dbReference type="InterPro" id="IPR036412">
    <property type="entry name" value="HAD-like_sf"/>
</dbReference>
<keyword evidence="3" id="KW-0597">Phosphoprotein</keyword>
<evidence type="ECO:0000256" key="2">
    <source>
        <dbReference type="ARBA" id="ARBA00012157"/>
    </source>
</evidence>
<dbReference type="Pfam" id="PF13671">
    <property type="entry name" value="AAA_33"/>
    <property type="match status" value="1"/>
</dbReference>
<dbReference type="InterPro" id="IPR006550">
    <property type="entry name" value="PNKP"/>
</dbReference>
<dbReference type="CDD" id="cd01625">
    <property type="entry name" value="HAD_PNP"/>
    <property type="match status" value="1"/>
</dbReference>
<keyword evidence="4" id="KW-0808">Transferase</keyword>
<dbReference type="Gene3D" id="3.40.50.300">
    <property type="entry name" value="P-loop containing nucleotide triphosphate hydrolases"/>
    <property type="match status" value="1"/>
</dbReference>
<dbReference type="EMBL" id="JANPWB010000011">
    <property type="protein sequence ID" value="KAJ1131785.1"/>
    <property type="molecule type" value="Genomic_DNA"/>
</dbReference>
<dbReference type="InterPro" id="IPR027417">
    <property type="entry name" value="P-loop_NTPase"/>
</dbReference>
<dbReference type="GO" id="GO:0035861">
    <property type="term" value="C:site of double-strand break"/>
    <property type="evidence" value="ECO:0007669"/>
    <property type="project" value="UniProtKB-ARBA"/>
</dbReference>
<dbReference type="SUPFAM" id="SSF49879">
    <property type="entry name" value="SMAD/FHA domain"/>
    <property type="match status" value="1"/>
</dbReference>
<proteinExistence type="inferred from homology"/>
<dbReference type="NCBIfam" id="TIGR01662">
    <property type="entry name" value="HAD-SF-IIIA"/>
    <property type="match status" value="1"/>
</dbReference>
<dbReference type="InterPro" id="IPR013954">
    <property type="entry name" value="PNK3P"/>
</dbReference>
<evidence type="ECO:0000256" key="10">
    <source>
        <dbReference type="ARBA" id="ARBA00022990"/>
    </source>
</evidence>
<comment type="catalytic activity">
    <reaction evidence="14">
        <text>a 5'-end dephospho-2'-deoxyribonucleoside-DNA + ATP = a 5'-end 5'-phospho-2'-deoxyribonucleoside-DNA + ADP + H(+)</text>
        <dbReference type="Rhea" id="RHEA:15669"/>
        <dbReference type="Rhea" id="RHEA-COMP:13180"/>
        <dbReference type="Rhea" id="RHEA-COMP:13184"/>
        <dbReference type="ChEBI" id="CHEBI:15378"/>
        <dbReference type="ChEBI" id="CHEBI:30616"/>
        <dbReference type="ChEBI" id="CHEBI:136412"/>
        <dbReference type="ChEBI" id="CHEBI:136416"/>
        <dbReference type="ChEBI" id="CHEBI:456216"/>
        <dbReference type="EC" id="2.7.1.78"/>
    </reaction>
</comment>
<dbReference type="EC" id="3.1.3.32" evidence="19"/>
<feature type="compositionally biased region" description="Basic and acidic residues" evidence="23">
    <location>
        <begin position="140"/>
        <end position="166"/>
    </location>
</feature>
<comment type="subcellular location">
    <subcellularLocation>
        <location evidence="1">Nucleus</location>
    </subcellularLocation>
</comment>
<evidence type="ECO:0000256" key="13">
    <source>
        <dbReference type="ARBA" id="ARBA00023268"/>
    </source>
</evidence>
<evidence type="ECO:0000256" key="15">
    <source>
        <dbReference type="ARBA" id="ARBA00051410"/>
    </source>
</evidence>
<gene>
    <name evidence="25" type="ORF">NDU88_010118</name>
</gene>
<keyword evidence="5" id="KW-0547">Nucleotide-binding</keyword>